<comment type="caution">
    <text evidence="2">The sequence shown here is derived from an EMBL/GenBank/DDBJ whole genome shotgun (WGS) entry which is preliminary data.</text>
</comment>
<feature type="region of interest" description="Disordered" evidence="1">
    <location>
        <begin position="40"/>
        <end position="117"/>
    </location>
</feature>
<proteinExistence type="predicted"/>
<evidence type="ECO:0000313" key="2">
    <source>
        <dbReference type="EMBL" id="KAK4498558.1"/>
    </source>
</evidence>
<name>A0ABR0EBH4_ZASCE</name>
<feature type="compositionally biased region" description="Basic and acidic residues" evidence="1">
    <location>
        <begin position="40"/>
        <end position="54"/>
    </location>
</feature>
<protein>
    <submittedName>
        <fullName evidence="2">Uncharacterized protein</fullName>
    </submittedName>
</protein>
<feature type="compositionally biased region" description="Basic and acidic residues" evidence="1">
    <location>
        <begin position="100"/>
        <end position="117"/>
    </location>
</feature>
<evidence type="ECO:0000313" key="3">
    <source>
        <dbReference type="Proteomes" id="UP001305779"/>
    </source>
</evidence>
<dbReference type="Proteomes" id="UP001305779">
    <property type="component" value="Unassembled WGS sequence"/>
</dbReference>
<sequence>MALPDPRRGGEDLSSAAHNFYDPFAGQLGTGRYRESIVGDPELPRYRSASEYHRSVSRAPGYDVRGMPMRASRDPPPYTSFDSHNGGGPPQQYPPTRRPSRYDQFDGDLPGRDYFKR</sequence>
<organism evidence="2 3">
    <name type="scientific">Zasmidium cellare</name>
    <name type="common">Wine cellar mold</name>
    <name type="synonym">Racodium cellare</name>
    <dbReference type="NCBI Taxonomy" id="395010"/>
    <lineage>
        <taxon>Eukaryota</taxon>
        <taxon>Fungi</taxon>
        <taxon>Dikarya</taxon>
        <taxon>Ascomycota</taxon>
        <taxon>Pezizomycotina</taxon>
        <taxon>Dothideomycetes</taxon>
        <taxon>Dothideomycetidae</taxon>
        <taxon>Mycosphaerellales</taxon>
        <taxon>Mycosphaerellaceae</taxon>
        <taxon>Zasmidium</taxon>
    </lineage>
</organism>
<evidence type="ECO:0000256" key="1">
    <source>
        <dbReference type="SAM" id="MobiDB-lite"/>
    </source>
</evidence>
<keyword evidence="3" id="KW-1185">Reference proteome</keyword>
<accession>A0ABR0EBH4</accession>
<gene>
    <name evidence="2" type="ORF">PRZ48_011216</name>
</gene>
<dbReference type="EMBL" id="JAXOVC010000008">
    <property type="protein sequence ID" value="KAK4498558.1"/>
    <property type="molecule type" value="Genomic_DNA"/>
</dbReference>
<reference evidence="2 3" key="1">
    <citation type="journal article" date="2023" name="G3 (Bethesda)">
        <title>A chromosome-level genome assembly of Zasmidium syzygii isolated from banana leaves.</title>
        <authorList>
            <person name="van Westerhoven A.C."/>
            <person name="Mehrabi R."/>
            <person name="Talebi R."/>
            <person name="Steentjes M.B.F."/>
            <person name="Corcolon B."/>
            <person name="Chong P.A."/>
            <person name="Kema G.H.J."/>
            <person name="Seidl M.F."/>
        </authorList>
    </citation>
    <scope>NUCLEOTIDE SEQUENCE [LARGE SCALE GENOMIC DNA]</scope>
    <source>
        <strain evidence="2 3">P124</strain>
    </source>
</reference>